<name>A0A511N906_DEIC1</name>
<dbReference type="Pfam" id="PF00126">
    <property type="entry name" value="HTH_1"/>
    <property type="match status" value="1"/>
</dbReference>
<evidence type="ECO:0000259" key="5">
    <source>
        <dbReference type="PROSITE" id="PS50931"/>
    </source>
</evidence>
<dbReference type="EMBL" id="BJXB01000031">
    <property type="protein sequence ID" value="GEM49302.1"/>
    <property type="molecule type" value="Genomic_DNA"/>
</dbReference>
<dbReference type="Gene3D" id="1.10.10.10">
    <property type="entry name" value="Winged helix-like DNA-binding domain superfamily/Winged helix DNA-binding domain"/>
    <property type="match status" value="1"/>
</dbReference>
<keyword evidence="2" id="KW-0805">Transcription regulation</keyword>
<evidence type="ECO:0000313" key="6">
    <source>
        <dbReference type="EMBL" id="GEM49302.1"/>
    </source>
</evidence>
<keyword evidence="7" id="KW-1185">Reference proteome</keyword>
<dbReference type="SUPFAM" id="SSF53850">
    <property type="entry name" value="Periplasmic binding protein-like II"/>
    <property type="match status" value="1"/>
</dbReference>
<feature type="domain" description="HTH lysR-type" evidence="5">
    <location>
        <begin position="1"/>
        <end position="60"/>
    </location>
</feature>
<dbReference type="PRINTS" id="PR00039">
    <property type="entry name" value="HTHLYSR"/>
</dbReference>
<reference evidence="6 7" key="1">
    <citation type="submission" date="2019-07" db="EMBL/GenBank/DDBJ databases">
        <title>Whole genome shotgun sequence of Deinococcus cellulosilyticus NBRC 106333.</title>
        <authorList>
            <person name="Hosoyama A."/>
            <person name="Uohara A."/>
            <person name="Ohji S."/>
            <person name="Ichikawa N."/>
        </authorList>
    </citation>
    <scope>NUCLEOTIDE SEQUENCE [LARGE SCALE GENOMIC DNA]</scope>
    <source>
        <strain evidence="6 7">NBRC 106333</strain>
    </source>
</reference>
<evidence type="ECO:0000256" key="3">
    <source>
        <dbReference type="ARBA" id="ARBA00023125"/>
    </source>
</evidence>
<dbReference type="OrthoDB" id="9785745at2"/>
<dbReference type="Proteomes" id="UP000321306">
    <property type="component" value="Unassembled WGS sequence"/>
</dbReference>
<dbReference type="PROSITE" id="PS50931">
    <property type="entry name" value="HTH_LYSR"/>
    <property type="match status" value="1"/>
</dbReference>
<comment type="similarity">
    <text evidence="1">Belongs to the LysR transcriptional regulatory family.</text>
</comment>
<dbReference type="RefSeq" id="WP_146889589.1">
    <property type="nucleotide sequence ID" value="NZ_BJXB01000031.1"/>
</dbReference>
<dbReference type="GO" id="GO:0000976">
    <property type="term" value="F:transcription cis-regulatory region binding"/>
    <property type="evidence" value="ECO:0007669"/>
    <property type="project" value="TreeGrafter"/>
</dbReference>
<organism evidence="6 7">
    <name type="scientific">Deinococcus cellulosilyticus (strain DSM 18568 / NBRC 106333 / KACC 11606 / 5516J-15)</name>
    <dbReference type="NCBI Taxonomy" id="1223518"/>
    <lineage>
        <taxon>Bacteria</taxon>
        <taxon>Thermotogati</taxon>
        <taxon>Deinococcota</taxon>
        <taxon>Deinococci</taxon>
        <taxon>Deinococcales</taxon>
        <taxon>Deinococcaceae</taxon>
        <taxon>Deinococcus</taxon>
    </lineage>
</organism>
<evidence type="ECO:0000256" key="2">
    <source>
        <dbReference type="ARBA" id="ARBA00023015"/>
    </source>
</evidence>
<dbReference type="Pfam" id="PF03466">
    <property type="entry name" value="LysR_substrate"/>
    <property type="match status" value="1"/>
</dbReference>
<dbReference type="GO" id="GO:0003700">
    <property type="term" value="F:DNA-binding transcription factor activity"/>
    <property type="evidence" value="ECO:0007669"/>
    <property type="project" value="InterPro"/>
</dbReference>
<protein>
    <submittedName>
        <fullName evidence="6">Transcriptional regulator</fullName>
    </submittedName>
</protein>
<dbReference type="PANTHER" id="PTHR30126">
    <property type="entry name" value="HTH-TYPE TRANSCRIPTIONAL REGULATOR"/>
    <property type="match status" value="1"/>
</dbReference>
<dbReference type="Gene3D" id="3.40.190.290">
    <property type="match status" value="1"/>
</dbReference>
<dbReference type="InterPro" id="IPR005119">
    <property type="entry name" value="LysR_subst-bd"/>
</dbReference>
<accession>A0A511N906</accession>
<dbReference type="AlphaFoldDB" id="A0A511N906"/>
<proteinExistence type="inferred from homology"/>
<keyword evidence="4" id="KW-0804">Transcription</keyword>
<dbReference type="InterPro" id="IPR036390">
    <property type="entry name" value="WH_DNA-bd_sf"/>
</dbReference>
<sequence>MNLNPDQLITFLKVAELGNLSLAASQLNLTQPAVSSQLKLLTERVGEPLFRRHRYGVSLTPAGEHLLPHAHQVQRALDGVSRYLEEVRQLEYGTLQVAASLTIAATILPVVLSRYHTMYPQVRFQVTQGNTRQVLDLLLRSGCELALMEGHLPELPTDLHASVFQQDRLVLVASAQHPLARKPEVQKADLQGLPVIWREVGSGTREAARSALLQAGIEVKDVLELAGTEAVKEAVMQGLGAAFLSEWTVQREVQSGHLVQLPLSLPGLTRDLRVVGTAPELLSRAARTFLELLQQTSQANQ</sequence>
<comment type="caution">
    <text evidence="6">The sequence shown here is derived from an EMBL/GenBank/DDBJ whole genome shotgun (WGS) entry which is preliminary data.</text>
</comment>
<dbReference type="PANTHER" id="PTHR30126:SF39">
    <property type="entry name" value="HTH-TYPE TRANSCRIPTIONAL REGULATOR CYSL"/>
    <property type="match status" value="1"/>
</dbReference>
<dbReference type="SUPFAM" id="SSF46785">
    <property type="entry name" value="Winged helix' DNA-binding domain"/>
    <property type="match status" value="1"/>
</dbReference>
<evidence type="ECO:0000313" key="7">
    <source>
        <dbReference type="Proteomes" id="UP000321306"/>
    </source>
</evidence>
<evidence type="ECO:0000256" key="4">
    <source>
        <dbReference type="ARBA" id="ARBA00023163"/>
    </source>
</evidence>
<gene>
    <name evidence="6" type="ORF">DC3_49370</name>
</gene>
<dbReference type="InterPro" id="IPR036388">
    <property type="entry name" value="WH-like_DNA-bd_sf"/>
</dbReference>
<evidence type="ECO:0000256" key="1">
    <source>
        <dbReference type="ARBA" id="ARBA00009437"/>
    </source>
</evidence>
<keyword evidence="3" id="KW-0238">DNA-binding</keyword>
<dbReference type="CDD" id="cd08420">
    <property type="entry name" value="PBP2_CysL_like"/>
    <property type="match status" value="1"/>
</dbReference>
<dbReference type="InterPro" id="IPR000847">
    <property type="entry name" value="LysR_HTH_N"/>
</dbReference>